<dbReference type="HAMAP" id="MF_00434">
    <property type="entry name" value="Pterin_4_alpha"/>
    <property type="match status" value="1"/>
</dbReference>
<dbReference type="PANTHER" id="PTHR12599">
    <property type="entry name" value="PTERIN-4-ALPHA-CARBINOLAMINE DEHYDRATASE"/>
    <property type="match status" value="1"/>
</dbReference>
<dbReference type="PANTHER" id="PTHR12599:SF0">
    <property type="entry name" value="PTERIN-4-ALPHA-CARBINOLAMINE DEHYDRATASE"/>
    <property type="match status" value="1"/>
</dbReference>
<gene>
    <name evidence="5" type="ORF">VC82_2460</name>
</gene>
<dbReference type="AlphaFoldDB" id="A0A0D5YVW6"/>
<comment type="catalytic activity">
    <reaction evidence="1 4">
        <text>(4aS,6R)-4a-hydroxy-L-erythro-5,6,7,8-tetrahydrobiopterin = (6R)-L-erythro-6,7-dihydrobiopterin + H2O</text>
        <dbReference type="Rhea" id="RHEA:11920"/>
        <dbReference type="ChEBI" id="CHEBI:15377"/>
        <dbReference type="ChEBI" id="CHEBI:15642"/>
        <dbReference type="ChEBI" id="CHEBI:43120"/>
        <dbReference type="EC" id="4.2.1.96"/>
    </reaction>
</comment>
<reference evidence="5 6" key="1">
    <citation type="submission" date="2015-03" db="EMBL/GenBank/DDBJ databases">
        <title>Complete genome sequence of Muricauda lutaonensis CC-HSB-11T, isolated from a coastal hot spring.</title>
        <authorList>
            <person name="Kim K.M."/>
        </authorList>
    </citation>
    <scope>NUCLEOTIDE SEQUENCE [LARGE SCALE GENOMIC DNA]</scope>
    <source>
        <strain evidence="5 6">CC-HSB-11</strain>
    </source>
</reference>
<dbReference type="EMBL" id="CP011071">
    <property type="protein sequence ID" value="AKA36036.1"/>
    <property type="molecule type" value="Genomic_DNA"/>
</dbReference>
<dbReference type="HOGENOM" id="CLU_081974_3_2_10"/>
<evidence type="ECO:0000256" key="2">
    <source>
        <dbReference type="ARBA" id="ARBA00006472"/>
    </source>
</evidence>
<evidence type="ECO:0000256" key="1">
    <source>
        <dbReference type="ARBA" id="ARBA00001554"/>
    </source>
</evidence>
<dbReference type="PATRIC" id="fig|516051.4.peg.2524"/>
<evidence type="ECO:0000313" key="6">
    <source>
        <dbReference type="Proteomes" id="UP000032726"/>
    </source>
</evidence>
<dbReference type="OrthoDB" id="9794987at2"/>
<dbReference type="InterPro" id="IPR036428">
    <property type="entry name" value="PCD_sf"/>
</dbReference>
<dbReference type="Proteomes" id="UP000032726">
    <property type="component" value="Chromosome"/>
</dbReference>
<accession>A0A0D5YVW6</accession>
<dbReference type="InterPro" id="IPR001533">
    <property type="entry name" value="Pterin_deHydtase"/>
</dbReference>
<keyword evidence="3 4" id="KW-0456">Lyase</keyword>
<evidence type="ECO:0000256" key="4">
    <source>
        <dbReference type="HAMAP-Rule" id="MF_00434"/>
    </source>
</evidence>
<sequence length="94" mass="10731">MEKLTDSQIEEKLASLEGWAYGDGYIQKSYQFKDFKEAFSIMVRIAFECEAMNHHPDWSNVYNSLTIQLNTHDANGVTGKDFELAHAIEDIVNA</sequence>
<dbReference type="Gene3D" id="3.30.1360.20">
    <property type="entry name" value="Transcriptional coactivator/pterin dehydratase"/>
    <property type="match status" value="1"/>
</dbReference>
<evidence type="ECO:0000256" key="3">
    <source>
        <dbReference type="ARBA" id="ARBA00023239"/>
    </source>
</evidence>
<dbReference type="EC" id="4.2.1.96" evidence="4"/>
<dbReference type="KEGG" id="mlt:VC82_2460"/>
<dbReference type="GO" id="GO:0006729">
    <property type="term" value="P:tetrahydrobiopterin biosynthetic process"/>
    <property type="evidence" value="ECO:0007669"/>
    <property type="project" value="InterPro"/>
</dbReference>
<name>A0A0D5YVW6_9FLAO</name>
<proteinExistence type="inferred from homology"/>
<dbReference type="NCBIfam" id="NF002017">
    <property type="entry name" value="PRK00823.1-2"/>
    <property type="match status" value="1"/>
</dbReference>
<dbReference type="GO" id="GO:0008124">
    <property type="term" value="F:4-alpha-hydroxytetrahydrobiopterin dehydratase activity"/>
    <property type="evidence" value="ECO:0007669"/>
    <property type="project" value="UniProtKB-UniRule"/>
</dbReference>
<dbReference type="SUPFAM" id="SSF55248">
    <property type="entry name" value="PCD-like"/>
    <property type="match status" value="1"/>
</dbReference>
<dbReference type="RefSeq" id="WP_045802617.1">
    <property type="nucleotide sequence ID" value="NZ_CP011071.1"/>
</dbReference>
<evidence type="ECO:0000313" key="5">
    <source>
        <dbReference type="EMBL" id="AKA36036.1"/>
    </source>
</evidence>
<dbReference type="Pfam" id="PF01329">
    <property type="entry name" value="Pterin_4a"/>
    <property type="match status" value="1"/>
</dbReference>
<keyword evidence="6" id="KW-1185">Reference proteome</keyword>
<dbReference type="NCBIfam" id="NF002018">
    <property type="entry name" value="PRK00823.1-3"/>
    <property type="match status" value="1"/>
</dbReference>
<comment type="similarity">
    <text evidence="2 4">Belongs to the pterin-4-alpha-carbinolamine dehydratase family.</text>
</comment>
<dbReference type="STRING" id="516051.VC82_2460"/>
<protein>
    <recommendedName>
        <fullName evidence="4">Putative pterin-4-alpha-carbinolamine dehydratase</fullName>
        <shortName evidence="4">PHS</shortName>
        <ecNumber evidence="4">4.2.1.96</ecNumber>
    </recommendedName>
    <alternativeName>
        <fullName evidence="4">4-alpha-hydroxy-tetrahydropterin dehydratase</fullName>
    </alternativeName>
    <alternativeName>
        <fullName evidence="4">Pterin carbinolamine dehydratase</fullName>
        <shortName evidence="4">PCD</shortName>
    </alternativeName>
</protein>
<dbReference type="CDD" id="cd00914">
    <property type="entry name" value="PCD_DCoH_subfamily_b"/>
    <property type="match status" value="1"/>
</dbReference>
<organism evidence="5 6">
    <name type="scientific">Flagellimonas lutaonensis</name>
    <dbReference type="NCBI Taxonomy" id="516051"/>
    <lineage>
        <taxon>Bacteria</taxon>
        <taxon>Pseudomonadati</taxon>
        <taxon>Bacteroidota</taxon>
        <taxon>Flavobacteriia</taxon>
        <taxon>Flavobacteriales</taxon>
        <taxon>Flavobacteriaceae</taxon>
        <taxon>Flagellimonas</taxon>
    </lineage>
</organism>